<sequence>MLLQRVNRTNPEKIFLVAKNSYDTGSLTNGQPAMWDYATDADGVSVTMPTDQTGRAGSLGIAFAGIAAETIASGDYGLLQVYGYHSSVIVRSHTGGLPAIVAGTGLTQKNAVFALESADPAPEAVASLTAVNYQWVGFALAAAAAWTTARIAVFIKAL</sequence>
<reference evidence="1" key="1">
    <citation type="journal article" date="2015" name="Nature">
        <title>Complex archaea that bridge the gap between prokaryotes and eukaryotes.</title>
        <authorList>
            <person name="Spang A."/>
            <person name="Saw J.H."/>
            <person name="Jorgensen S.L."/>
            <person name="Zaremba-Niedzwiedzka K."/>
            <person name="Martijn J."/>
            <person name="Lind A.E."/>
            <person name="van Eijk R."/>
            <person name="Schleper C."/>
            <person name="Guy L."/>
            <person name="Ettema T.J."/>
        </authorList>
    </citation>
    <scope>NUCLEOTIDE SEQUENCE</scope>
</reference>
<gene>
    <name evidence="1" type="ORF">LCGC14_1179400</name>
</gene>
<name>A0A0F9LMS0_9ZZZZ</name>
<proteinExistence type="predicted"/>
<accession>A0A0F9LMS0</accession>
<evidence type="ECO:0000313" key="1">
    <source>
        <dbReference type="EMBL" id="KKM96309.1"/>
    </source>
</evidence>
<dbReference type="EMBL" id="LAZR01005898">
    <property type="protein sequence ID" value="KKM96309.1"/>
    <property type="molecule type" value="Genomic_DNA"/>
</dbReference>
<organism evidence="1">
    <name type="scientific">marine sediment metagenome</name>
    <dbReference type="NCBI Taxonomy" id="412755"/>
    <lineage>
        <taxon>unclassified sequences</taxon>
        <taxon>metagenomes</taxon>
        <taxon>ecological metagenomes</taxon>
    </lineage>
</organism>
<protein>
    <submittedName>
        <fullName evidence="1">Uncharacterized protein</fullName>
    </submittedName>
</protein>
<comment type="caution">
    <text evidence="1">The sequence shown here is derived from an EMBL/GenBank/DDBJ whole genome shotgun (WGS) entry which is preliminary data.</text>
</comment>
<dbReference type="AlphaFoldDB" id="A0A0F9LMS0"/>